<proteinExistence type="predicted"/>
<dbReference type="Proteomes" id="UP000748531">
    <property type="component" value="Unassembled WGS sequence"/>
</dbReference>
<comment type="caution">
    <text evidence="2">The sequence shown here is derived from an EMBL/GenBank/DDBJ whole genome shotgun (WGS) entry which is preliminary data.</text>
</comment>
<dbReference type="AlphaFoldDB" id="A0A8J4WR25"/>
<dbReference type="EMBL" id="LUCH01003283">
    <property type="protein sequence ID" value="KAF5400330.1"/>
    <property type="molecule type" value="Genomic_DNA"/>
</dbReference>
<reference evidence="2" key="1">
    <citation type="submission" date="2019-05" db="EMBL/GenBank/DDBJ databases">
        <title>Annotation for the trematode Paragonimus heterotremus.</title>
        <authorList>
            <person name="Choi Y.-J."/>
        </authorList>
    </citation>
    <scope>NUCLEOTIDE SEQUENCE</scope>
    <source>
        <strain evidence="2">LC</strain>
    </source>
</reference>
<feature type="domain" description="Methyltransferase" evidence="1">
    <location>
        <begin position="202"/>
        <end position="351"/>
    </location>
</feature>
<organism evidence="2 3">
    <name type="scientific">Paragonimus heterotremus</name>
    <dbReference type="NCBI Taxonomy" id="100268"/>
    <lineage>
        <taxon>Eukaryota</taxon>
        <taxon>Metazoa</taxon>
        <taxon>Spiralia</taxon>
        <taxon>Lophotrochozoa</taxon>
        <taxon>Platyhelminthes</taxon>
        <taxon>Trematoda</taxon>
        <taxon>Digenea</taxon>
        <taxon>Plagiorchiida</taxon>
        <taxon>Troglotremata</taxon>
        <taxon>Troglotrematidae</taxon>
        <taxon>Paragonimus</taxon>
    </lineage>
</organism>
<evidence type="ECO:0000259" key="1">
    <source>
        <dbReference type="Pfam" id="PF13679"/>
    </source>
</evidence>
<dbReference type="OrthoDB" id="5875367at2759"/>
<dbReference type="SUPFAM" id="SSF53335">
    <property type="entry name" value="S-adenosyl-L-methionine-dependent methyltransferases"/>
    <property type="match status" value="1"/>
</dbReference>
<name>A0A8J4WR25_9TREM</name>
<dbReference type="PANTHER" id="PTHR12496">
    <property type="entry name" value="CGI-41 METHYLTRANSFERASE"/>
    <property type="match status" value="1"/>
</dbReference>
<dbReference type="InterPro" id="IPR052220">
    <property type="entry name" value="METTL25"/>
</dbReference>
<accession>A0A8J4WR25</accession>
<dbReference type="PANTHER" id="PTHR12496:SF2">
    <property type="entry name" value="METHYLTRANSFERASE-LIKE PROTEIN 25B"/>
    <property type="match status" value="1"/>
</dbReference>
<sequence length="579" mass="65315">MLNTISSPSYLLHHAVQLVRQYNTLLESYVTSYYADNASDVLPKAWLMQPGLELNELCYLLSLHQSADYSISIKLYRPLPLSLLAYRMACGFAQLNVDTLSCTSTKASWQGSQVLFCNSPELDEWLTSKVPFLGARTSGSFNGNSSQCLHEQRKLPAQFRRHVTPKKEHEILRQALLVRTVADLLACRIPSEKSALRGCVIERLVVDVGCGQGHLSRYLSFFHGLRVINLEADSDHLRKAYKFDRETRAYLNKKKPRPTSPSSRELSPIYLHGQPLRITTNTTADQIVRLVSQAQSGEDEKKRAGEPLENSNRLFLNGLHACGDLSSAIIKLMIESSVVDAMVLVGCCYMKTVLNPSVNDDGDIGSRKNPIPSQTLWSPQSNTLKSFDIRMSYASLEAACHSIPDYIRRLELALTKGHSHLRVHGCRALVELLLERRYRALTSVKRTGTDDVIFRFVRCAVKHAHTMDFYEYSSIILNRLASVQQLSKTSQKSELLRPFSVDEVEDALRSIGADMSLDNIWLPVVRYHVLRLMLAPAVEALLLLDRLLSLQEQGYSCCLVRLFDHRISPRNIALVTLKR</sequence>
<dbReference type="CDD" id="cd02440">
    <property type="entry name" value="AdoMet_MTases"/>
    <property type="match status" value="1"/>
</dbReference>
<dbReference type="InterPro" id="IPR029063">
    <property type="entry name" value="SAM-dependent_MTases_sf"/>
</dbReference>
<dbReference type="Pfam" id="PF13679">
    <property type="entry name" value="Methyltransf_32"/>
    <property type="match status" value="1"/>
</dbReference>
<evidence type="ECO:0000313" key="3">
    <source>
        <dbReference type="Proteomes" id="UP000748531"/>
    </source>
</evidence>
<keyword evidence="3" id="KW-1185">Reference proteome</keyword>
<dbReference type="InterPro" id="IPR025714">
    <property type="entry name" value="Methyltranfer_dom"/>
</dbReference>
<gene>
    <name evidence="2" type="ORF">PHET_06176</name>
</gene>
<evidence type="ECO:0000313" key="2">
    <source>
        <dbReference type="EMBL" id="KAF5400330.1"/>
    </source>
</evidence>
<protein>
    <recommendedName>
        <fullName evidence="1">Methyltransferase domain-containing protein</fullName>
    </recommendedName>
</protein>